<keyword evidence="3" id="KW-1185">Reference proteome</keyword>
<gene>
    <name evidence="2" type="ORF">PRZ48_008048</name>
</gene>
<feature type="region of interest" description="Disordered" evidence="1">
    <location>
        <begin position="163"/>
        <end position="203"/>
    </location>
</feature>
<protein>
    <submittedName>
        <fullName evidence="2">Uncharacterized protein</fullName>
    </submittedName>
</protein>
<dbReference type="Proteomes" id="UP001305779">
    <property type="component" value="Unassembled WGS sequence"/>
</dbReference>
<name>A0ABR0EEF9_ZASCE</name>
<evidence type="ECO:0000256" key="1">
    <source>
        <dbReference type="SAM" id="MobiDB-lite"/>
    </source>
</evidence>
<sequence>MEELLRSLVTEQGVANRTMLWRDRTEGRGSQTRLQTALRGVDLKFYRLWTGFREFIWMRVRNTDHEHSGKQNFIPGSIDVRALRRLGLYLRKHNLDRVDHWWMFSRMHPNVFTWSKFWTKTDWLQLPCDIRGDKFKYFPDEELGWLSDMFLELGSITYEGSKKPVLPDNYEQAGKGRPYTAYHKGGTKKAKKKTKDSASTEVE</sequence>
<proteinExistence type="predicted"/>
<feature type="compositionally biased region" description="Basic residues" evidence="1">
    <location>
        <begin position="185"/>
        <end position="194"/>
    </location>
</feature>
<evidence type="ECO:0000313" key="2">
    <source>
        <dbReference type="EMBL" id="KAK4499862.1"/>
    </source>
</evidence>
<accession>A0ABR0EEF9</accession>
<reference evidence="2 3" key="1">
    <citation type="journal article" date="2023" name="G3 (Bethesda)">
        <title>A chromosome-level genome assembly of Zasmidium syzygii isolated from banana leaves.</title>
        <authorList>
            <person name="van Westerhoven A.C."/>
            <person name="Mehrabi R."/>
            <person name="Talebi R."/>
            <person name="Steentjes M.B.F."/>
            <person name="Corcolon B."/>
            <person name="Chong P.A."/>
            <person name="Kema G.H.J."/>
            <person name="Seidl M.F."/>
        </authorList>
    </citation>
    <scope>NUCLEOTIDE SEQUENCE [LARGE SCALE GENOMIC DNA]</scope>
    <source>
        <strain evidence="2 3">P124</strain>
    </source>
</reference>
<organism evidence="2 3">
    <name type="scientific">Zasmidium cellare</name>
    <name type="common">Wine cellar mold</name>
    <name type="synonym">Racodium cellare</name>
    <dbReference type="NCBI Taxonomy" id="395010"/>
    <lineage>
        <taxon>Eukaryota</taxon>
        <taxon>Fungi</taxon>
        <taxon>Dikarya</taxon>
        <taxon>Ascomycota</taxon>
        <taxon>Pezizomycotina</taxon>
        <taxon>Dothideomycetes</taxon>
        <taxon>Dothideomycetidae</taxon>
        <taxon>Mycosphaerellales</taxon>
        <taxon>Mycosphaerellaceae</taxon>
        <taxon>Zasmidium</taxon>
    </lineage>
</organism>
<evidence type="ECO:0000313" key="3">
    <source>
        <dbReference type="Proteomes" id="UP001305779"/>
    </source>
</evidence>
<comment type="caution">
    <text evidence="2">The sequence shown here is derived from an EMBL/GenBank/DDBJ whole genome shotgun (WGS) entry which is preliminary data.</text>
</comment>
<dbReference type="EMBL" id="JAXOVC010000006">
    <property type="protein sequence ID" value="KAK4499862.1"/>
    <property type="molecule type" value="Genomic_DNA"/>
</dbReference>